<dbReference type="SUPFAM" id="SSF53686">
    <property type="entry name" value="Tryptophan synthase beta subunit-like PLP-dependent enzymes"/>
    <property type="match status" value="1"/>
</dbReference>
<feature type="active site" description="Nucleophile" evidence="4">
    <location>
        <position position="62"/>
    </location>
</feature>
<gene>
    <name evidence="7" type="ORF">Ga0061079_101272</name>
</gene>
<accession>A0A0X3AMJ8</accession>
<dbReference type="GO" id="GO:0019148">
    <property type="term" value="F:D-cysteine desulfhydrase activity"/>
    <property type="evidence" value="ECO:0007669"/>
    <property type="project" value="TreeGrafter"/>
</dbReference>
<keyword evidence="3 5" id="KW-0663">Pyridoxal phosphate</keyword>
<dbReference type="AlphaFoldDB" id="A0A0X3AMJ8"/>
<comment type="similarity">
    <text evidence="2">Belongs to the ACC deaminase/D-cysteine desulfhydrase family.</text>
</comment>
<dbReference type="PIRSF" id="PIRSF006278">
    <property type="entry name" value="ACCD_DCysDesulf"/>
    <property type="match status" value="1"/>
</dbReference>
<evidence type="ECO:0000256" key="3">
    <source>
        <dbReference type="ARBA" id="ARBA00022898"/>
    </source>
</evidence>
<dbReference type="EMBL" id="FCOR01000001">
    <property type="protein sequence ID" value="CVK15453.1"/>
    <property type="molecule type" value="Genomic_DNA"/>
</dbReference>
<evidence type="ECO:0000313" key="8">
    <source>
        <dbReference type="Proteomes" id="UP000182761"/>
    </source>
</evidence>
<feature type="modified residue" description="N6-(pyridoxal phosphate)lysine" evidence="5">
    <location>
        <position position="35"/>
    </location>
</feature>
<dbReference type="OrthoDB" id="9801249at2"/>
<comment type="cofactor">
    <cofactor evidence="1">
        <name>pyridoxal 5'-phosphate</name>
        <dbReference type="ChEBI" id="CHEBI:597326"/>
    </cofactor>
</comment>
<dbReference type="Pfam" id="PF00291">
    <property type="entry name" value="PALP"/>
    <property type="match status" value="1"/>
</dbReference>
<reference evidence="7 8" key="1">
    <citation type="submission" date="2016-01" db="EMBL/GenBank/DDBJ databases">
        <authorList>
            <person name="McClelland M."/>
            <person name="Jain A."/>
            <person name="Saraogi P."/>
            <person name="Mendelson R."/>
            <person name="Westerman R."/>
            <person name="SanMiguel P."/>
            <person name="Csonka L."/>
        </authorList>
    </citation>
    <scope>NUCLEOTIDE SEQUENCE [LARGE SCALE GENOMIC DNA]</scope>
    <source>
        <strain evidence="7 8">R-53146</strain>
    </source>
</reference>
<evidence type="ECO:0000256" key="5">
    <source>
        <dbReference type="PIRSR" id="PIRSR006278-2"/>
    </source>
</evidence>
<evidence type="ECO:0000259" key="6">
    <source>
        <dbReference type="Pfam" id="PF00291"/>
    </source>
</evidence>
<dbReference type="InterPro" id="IPR027278">
    <property type="entry name" value="ACCD_DCysDesulf"/>
</dbReference>
<keyword evidence="8" id="KW-1185">Reference proteome</keyword>
<proteinExistence type="inferred from homology"/>
<dbReference type="PANTHER" id="PTHR43780">
    <property type="entry name" value="1-AMINOCYCLOPROPANE-1-CARBOXYLATE DEAMINASE-RELATED"/>
    <property type="match status" value="1"/>
</dbReference>
<evidence type="ECO:0000313" key="7">
    <source>
        <dbReference type="EMBL" id="CVK15453.1"/>
    </source>
</evidence>
<dbReference type="Gene3D" id="3.40.50.1100">
    <property type="match status" value="2"/>
</dbReference>
<evidence type="ECO:0000256" key="2">
    <source>
        <dbReference type="ARBA" id="ARBA00008639"/>
    </source>
</evidence>
<feature type="domain" description="Tryptophan synthase beta chain-like PALP" evidence="6">
    <location>
        <begin position="15"/>
        <end position="279"/>
    </location>
</feature>
<dbReference type="STRING" id="1586267.GCA_001418685_00274"/>
<evidence type="ECO:0000256" key="4">
    <source>
        <dbReference type="PIRSR" id="PIRSR006278-1"/>
    </source>
</evidence>
<evidence type="ECO:0000256" key="1">
    <source>
        <dbReference type="ARBA" id="ARBA00001933"/>
    </source>
</evidence>
<protein>
    <submittedName>
        <fullName evidence="7">1-aminocyclopropane-1-carboxylate deaminase</fullName>
    </submittedName>
</protein>
<name>A0A0X3AMJ8_9FLAO</name>
<dbReference type="InterPro" id="IPR036052">
    <property type="entry name" value="TrpB-like_PALP_sf"/>
</dbReference>
<dbReference type="InterPro" id="IPR001926">
    <property type="entry name" value="TrpB-like_PALP"/>
</dbReference>
<dbReference type="Proteomes" id="UP000182761">
    <property type="component" value="Unassembled WGS sequence"/>
</dbReference>
<organism evidence="7 8">
    <name type="scientific">Apibacter mensalis</name>
    <dbReference type="NCBI Taxonomy" id="1586267"/>
    <lineage>
        <taxon>Bacteria</taxon>
        <taxon>Pseudomonadati</taxon>
        <taxon>Bacteroidota</taxon>
        <taxon>Flavobacteriia</taxon>
        <taxon>Flavobacteriales</taxon>
        <taxon>Weeksellaceae</taxon>
        <taxon>Apibacter</taxon>
    </lineage>
</organism>
<dbReference type="RefSeq" id="WP_055424677.1">
    <property type="nucleotide sequence ID" value="NZ_FCOR01000001.1"/>
</dbReference>
<sequence>MNVPIQTFQFPGLQTDQVLHIKREDKIHPVISGNKFWKLKYNIQKAQESGKETLITFGGAMSNHIVACAAAAQVNGLKSIGIIRGEEIINKWKDNFTLTEASTYGMEFIFVPRHEYRWKEQSNYIRNILDTIPNYYLVPEGGTNSLAVRGAAEILSDKTSAYDVIASAMGTGGTVSGLSVGALSHQQVIGFPVLKNAHFLVKELLKHTHKENFIVNLEYHFGGYAKITTELIEFINEFYYLNHIPLDPIYTGKMMFGLRDMIKKGQIHKDKKILAIHTGGLQGIKEMNKYLSKKNKPTIVT</sequence>
<dbReference type="PANTHER" id="PTHR43780:SF2">
    <property type="entry name" value="1-AMINOCYCLOPROPANE-1-CARBOXYLATE DEAMINASE-RELATED"/>
    <property type="match status" value="1"/>
</dbReference>